<dbReference type="InterPro" id="IPR029055">
    <property type="entry name" value="Ntn_hydrolases_N"/>
</dbReference>
<feature type="domain" description="Choloylglycine hydrolase/NAAA C-terminal" evidence="3">
    <location>
        <begin position="3"/>
        <end position="313"/>
    </location>
</feature>
<dbReference type="InterPro" id="IPR052193">
    <property type="entry name" value="Peptidase_C59"/>
</dbReference>
<evidence type="ECO:0000256" key="1">
    <source>
        <dbReference type="ARBA" id="ARBA00006625"/>
    </source>
</evidence>
<gene>
    <name evidence="4" type="ORF">FC49_GL000438</name>
</gene>
<dbReference type="AlphaFoldDB" id="A0A0R1WK22"/>
<name>A0A0R1WK22_9LACO</name>
<dbReference type="PANTHER" id="PTHR35527:SF2">
    <property type="entry name" value="HYDROLASE"/>
    <property type="match status" value="1"/>
</dbReference>
<dbReference type="GO" id="GO:0016787">
    <property type="term" value="F:hydrolase activity"/>
    <property type="evidence" value="ECO:0007669"/>
    <property type="project" value="UniProtKB-KW"/>
</dbReference>
<keyword evidence="2 4" id="KW-0378">Hydrolase</keyword>
<evidence type="ECO:0000256" key="2">
    <source>
        <dbReference type="ARBA" id="ARBA00022801"/>
    </source>
</evidence>
<dbReference type="Pfam" id="PF02275">
    <property type="entry name" value="CBAH"/>
    <property type="match status" value="1"/>
</dbReference>
<evidence type="ECO:0000259" key="3">
    <source>
        <dbReference type="Pfam" id="PF02275"/>
    </source>
</evidence>
<sequence>MACTGIELISKQGNPYWGRTQDFEQHFEYSGVKIPKGYNFSSMSSPFVTQQAVMGIVWAKDLHKSPVLLDGINESGICGGSFYFDHFYRYVSTKEVKDSGKTPIRGEEICSWILTHYGSLDEIKEKLNQDVGVTNEAGPMMGMSVPQHCVFVDETGRSIVVEPSVPNGFKIYENRLGVFTNAPTFDWQINNVKLWLERTTGRSYDYKMDEEIAPIAMDEATSGMVGIPADYKPESRFLRAAFAKLLSPTVSDNEALNQIFQLITTVNTPKGSLRIGGDKKTIYAWTQYTSGYDIRHKKLFAFTYDNRNLRELDWGDTADWGNQLSFFSFIAPQKTVPFIAKNSWKEGENTL</sequence>
<reference evidence="4 5" key="1">
    <citation type="journal article" date="2015" name="Genome Announc.">
        <title>Expanding the biotechnology potential of lactobacilli through comparative genomics of 213 strains and associated genera.</title>
        <authorList>
            <person name="Sun Z."/>
            <person name="Harris H.M."/>
            <person name="McCann A."/>
            <person name="Guo C."/>
            <person name="Argimon S."/>
            <person name="Zhang W."/>
            <person name="Yang X."/>
            <person name="Jeffery I.B."/>
            <person name="Cooney J.C."/>
            <person name="Kagawa T.F."/>
            <person name="Liu W."/>
            <person name="Song Y."/>
            <person name="Salvetti E."/>
            <person name="Wrobel A."/>
            <person name="Rasinkangas P."/>
            <person name="Parkhill J."/>
            <person name="Rea M.C."/>
            <person name="O'Sullivan O."/>
            <person name="Ritari J."/>
            <person name="Douillard F.P."/>
            <person name="Paul Ross R."/>
            <person name="Yang R."/>
            <person name="Briner A.E."/>
            <person name="Felis G.E."/>
            <person name="de Vos W.M."/>
            <person name="Barrangou R."/>
            <person name="Klaenhammer T.R."/>
            <person name="Caufield P.W."/>
            <person name="Cui Y."/>
            <person name="Zhang H."/>
            <person name="O'Toole P.W."/>
        </authorList>
    </citation>
    <scope>NUCLEOTIDE SEQUENCE [LARGE SCALE GENOMIC DNA]</scope>
    <source>
        <strain evidence="4 5">DSM 4864</strain>
    </source>
</reference>
<dbReference type="RefSeq" id="WP_056984510.1">
    <property type="nucleotide sequence ID" value="NZ_AZGE01000013.1"/>
</dbReference>
<protein>
    <submittedName>
        <fullName evidence="4">Linear amide c-n hydrolase, choloylglycine hydrolase family protein</fullName>
    </submittedName>
</protein>
<dbReference type="InterPro" id="IPR029132">
    <property type="entry name" value="CBAH/NAAA_C"/>
</dbReference>
<dbReference type="PATRIC" id="fig|1423779.3.peg.444"/>
<evidence type="ECO:0000313" key="5">
    <source>
        <dbReference type="Proteomes" id="UP000050973"/>
    </source>
</evidence>
<accession>A0A0R1WK22</accession>
<dbReference type="EMBL" id="AZGE01000013">
    <property type="protein sequence ID" value="KRM15315.1"/>
    <property type="molecule type" value="Genomic_DNA"/>
</dbReference>
<organism evidence="4 5">
    <name type="scientific">Limosilactobacillus oris DSM 4864</name>
    <dbReference type="NCBI Taxonomy" id="1423779"/>
    <lineage>
        <taxon>Bacteria</taxon>
        <taxon>Bacillati</taxon>
        <taxon>Bacillota</taxon>
        <taxon>Bacilli</taxon>
        <taxon>Lactobacillales</taxon>
        <taxon>Lactobacillaceae</taxon>
        <taxon>Limosilactobacillus</taxon>
    </lineage>
</organism>
<dbReference type="Proteomes" id="UP000050973">
    <property type="component" value="Unassembled WGS sequence"/>
</dbReference>
<dbReference type="SUPFAM" id="SSF56235">
    <property type="entry name" value="N-terminal nucleophile aminohydrolases (Ntn hydrolases)"/>
    <property type="match status" value="1"/>
</dbReference>
<comment type="caution">
    <text evidence="4">The sequence shown here is derived from an EMBL/GenBank/DDBJ whole genome shotgun (WGS) entry which is preliminary data.</text>
</comment>
<proteinExistence type="inferred from homology"/>
<evidence type="ECO:0000313" key="4">
    <source>
        <dbReference type="EMBL" id="KRM15315.1"/>
    </source>
</evidence>
<dbReference type="Gene3D" id="3.60.60.10">
    <property type="entry name" value="Penicillin V Acylase, Chain A"/>
    <property type="match status" value="1"/>
</dbReference>
<comment type="similarity">
    <text evidence="1">Belongs to the peptidase C59 family.</text>
</comment>
<dbReference type="PANTHER" id="PTHR35527">
    <property type="entry name" value="CHOLOYLGLYCINE HYDROLASE"/>
    <property type="match status" value="1"/>
</dbReference>